<feature type="transmembrane region" description="Helical" evidence="12">
    <location>
        <begin position="221"/>
        <end position="245"/>
    </location>
</feature>
<evidence type="ECO:0000313" key="16">
    <source>
        <dbReference type="Proteomes" id="UP000030071"/>
    </source>
</evidence>
<dbReference type="PANTHER" id="PTHR43823">
    <property type="entry name" value="SPORULATION PROTEIN YKVU"/>
    <property type="match status" value="1"/>
</dbReference>
<dbReference type="Pfam" id="PF01554">
    <property type="entry name" value="MatE"/>
    <property type="match status" value="2"/>
</dbReference>
<sequence length="445" mass="48459">MQTSIYKQFWKYTIPTVAAMLVNGLYQVVDGIFIGRYVAADGLAGINVAWPVIGSILGIGMLLGVGTGALVSIRQGEGDTQGAKKILATGLLLLLVLAPLVSGILYFCSEYFLRWQGADGKVYELGLQYLHVLIGACIFTLGSIAMPFLLRNDDNPNLATILMVIGAVINIALDYLMIAVWDWELTGAALATAIAQAVVTLLGLAYFFSSRANLRLKLSDVRLSLPVIPQIFAIGTSSFFMYAYGAVMVALHNNLFAQYGDVMMIGAYAILGYIVTVYYLTVEGVANGMQPLVSYNHGARNKENIRALLKIAMTTAILIGVAFVLVINLFPREFVSVFNSTDEKLIENTILGFRLHLFALFLDGFLVVAGAYYQAINKGTKAMLVNIGNILVQLPFLYIMPKLLGVSGVWIAFPLSNIALSAVVIVILMKDLRRYRTHQAEQAIA</sequence>
<dbReference type="GO" id="GO:0015297">
    <property type="term" value="F:antiporter activity"/>
    <property type="evidence" value="ECO:0007669"/>
    <property type="project" value="InterPro"/>
</dbReference>
<evidence type="ECO:0000256" key="12">
    <source>
        <dbReference type="SAM" id="Phobius"/>
    </source>
</evidence>
<feature type="transmembrane region" description="Helical" evidence="12">
    <location>
        <begin position="384"/>
        <end position="401"/>
    </location>
</feature>
<keyword evidence="15" id="KW-1185">Reference proteome</keyword>
<evidence type="ECO:0000256" key="2">
    <source>
        <dbReference type="ARBA" id="ARBA00008417"/>
    </source>
</evidence>
<proteinExistence type="inferred from homology"/>
<feature type="transmembrane region" description="Helical" evidence="12">
    <location>
        <begin position="161"/>
        <end position="181"/>
    </location>
</feature>
<dbReference type="InterPro" id="IPR002528">
    <property type="entry name" value="MATE_fam"/>
</dbReference>
<comment type="similarity">
    <text evidence="2">Belongs to the multi antimicrobial extrusion (MATE) (TC 2.A.66.1) family. MepA subfamily.</text>
</comment>
<dbReference type="STRING" id="1051646.IX91_12635"/>
<reference evidence="13 16" key="3">
    <citation type="submission" date="2014-08" db="EMBL/GenBank/DDBJ databases">
        <title>First Complete Genome Sequence of the Shellfish Pathogen Vibrio tubiashii.</title>
        <authorList>
            <person name="Richards G.P."/>
            <person name="Needleman D.S."/>
            <person name="Watson M.A."/>
            <person name="Bono J.L."/>
        </authorList>
    </citation>
    <scope>NUCLEOTIDE SEQUENCE [LARGE SCALE GENOMIC DNA]</scope>
    <source>
        <strain evidence="13 16">ATCC 19109</strain>
    </source>
</reference>
<keyword evidence="7 12" id="KW-0812">Transmembrane</keyword>
<evidence type="ECO:0000256" key="9">
    <source>
        <dbReference type="ARBA" id="ARBA00023136"/>
    </source>
</evidence>
<feature type="transmembrane region" description="Helical" evidence="12">
    <location>
        <begin position="407"/>
        <end position="429"/>
    </location>
</feature>
<dbReference type="GO" id="GO:0005886">
    <property type="term" value="C:plasma membrane"/>
    <property type="evidence" value="ECO:0007669"/>
    <property type="project" value="UniProtKB-SubCell"/>
</dbReference>
<dbReference type="AlphaFoldDB" id="F9T673"/>
<feature type="transmembrane region" description="Helical" evidence="12">
    <location>
        <begin position="85"/>
        <end position="107"/>
    </location>
</feature>
<keyword evidence="5" id="KW-0813">Transport</keyword>
<gene>
    <name evidence="13" type="primary">vmrA</name>
    <name evidence="13" type="ORF">IX91_12635</name>
    <name evidence="14" type="ORF">VITU9109_06880</name>
</gene>
<evidence type="ECO:0000256" key="11">
    <source>
        <dbReference type="ARBA" id="ARBA00030855"/>
    </source>
</evidence>
<dbReference type="PIRSF" id="PIRSF006603">
    <property type="entry name" value="DinF"/>
    <property type="match status" value="1"/>
</dbReference>
<feature type="transmembrane region" description="Helical" evidence="12">
    <location>
        <begin position="49"/>
        <end position="73"/>
    </location>
</feature>
<feature type="transmembrane region" description="Helical" evidence="12">
    <location>
        <begin position="187"/>
        <end position="209"/>
    </location>
</feature>
<dbReference type="NCBIfam" id="NF007130">
    <property type="entry name" value="PRK09575.1"/>
    <property type="match status" value="1"/>
</dbReference>
<organism evidence="13 16">
    <name type="scientific">Vibrio tubiashii ATCC 19109</name>
    <dbReference type="NCBI Taxonomy" id="1051646"/>
    <lineage>
        <taxon>Bacteria</taxon>
        <taxon>Pseudomonadati</taxon>
        <taxon>Pseudomonadota</taxon>
        <taxon>Gammaproteobacteria</taxon>
        <taxon>Vibrionales</taxon>
        <taxon>Vibrionaceae</taxon>
        <taxon>Vibrio</taxon>
        <taxon>Vibrio oreintalis group</taxon>
    </lineage>
</organism>
<keyword evidence="9 12" id="KW-0472">Membrane</keyword>
<dbReference type="PANTHER" id="PTHR43823:SF3">
    <property type="entry name" value="MULTIDRUG EXPORT PROTEIN MEPA"/>
    <property type="match status" value="1"/>
</dbReference>
<evidence type="ECO:0000256" key="6">
    <source>
        <dbReference type="ARBA" id="ARBA00022475"/>
    </source>
</evidence>
<dbReference type="eggNOG" id="COG0534">
    <property type="taxonomic scope" value="Bacteria"/>
</dbReference>
<dbReference type="KEGG" id="vtu:IX91_12635"/>
<feature type="transmembrane region" description="Helical" evidence="12">
    <location>
        <begin position="127"/>
        <end position="149"/>
    </location>
</feature>
<dbReference type="PATRIC" id="fig|1051646.9.peg.2489"/>
<protein>
    <recommendedName>
        <fullName evidence="4">Multidrug export protein MepA</fullName>
    </recommendedName>
    <alternativeName>
        <fullName evidence="3">Multidrug resistance protein NorM</fullName>
    </alternativeName>
    <alternativeName>
        <fullName evidence="11">Na(+)/drug antiporter</fullName>
    </alternativeName>
</protein>
<reference evidence="14 15" key="2">
    <citation type="journal article" date="2012" name="Int. J. Syst. Evol. Microbiol.">
        <title>Vibrio caribbeanicus sp. nov., isolated from the marine sponge Scleritoderma cyanea.</title>
        <authorList>
            <person name="Hoffmann M."/>
            <person name="Monday S.R."/>
            <person name="Allard M.W."/>
            <person name="Strain E.A."/>
            <person name="Whittaker P."/>
            <person name="Naum M."/>
            <person name="McCarthy P.J."/>
            <person name="Lopez J.V."/>
            <person name="Fischer M."/>
            <person name="Brown E.W."/>
        </authorList>
    </citation>
    <scope>NUCLEOTIDE SEQUENCE [LARGE SCALE GENOMIC DNA]</scope>
    <source>
        <strain evidence="14 15">ATCC 19109</strain>
    </source>
</reference>
<reference evidence="14" key="1">
    <citation type="submission" date="2011-08" db="EMBL/GenBank/DDBJ databases">
        <authorList>
            <person name="Hoffman M."/>
            <person name="Strain E.A."/>
            <person name="Brown E."/>
            <person name="Allard M.W."/>
        </authorList>
    </citation>
    <scope>NUCLEOTIDE SEQUENCE</scope>
    <source>
        <strain evidence="14">ATCC 19109</strain>
    </source>
</reference>
<dbReference type="GO" id="GO:0042910">
    <property type="term" value="F:xenobiotic transmembrane transporter activity"/>
    <property type="evidence" value="ECO:0007669"/>
    <property type="project" value="InterPro"/>
</dbReference>
<evidence type="ECO:0000256" key="5">
    <source>
        <dbReference type="ARBA" id="ARBA00022448"/>
    </source>
</evidence>
<dbReference type="HOGENOM" id="CLU_012893_0_2_6"/>
<dbReference type="InterPro" id="IPR051327">
    <property type="entry name" value="MATE_MepA_subfamily"/>
</dbReference>
<feature type="transmembrane region" description="Helical" evidence="12">
    <location>
        <begin position="265"/>
        <end position="286"/>
    </location>
</feature>
<evidence type="ECO:0000256" key="4">
    <source>
        <dbReference type="ARBA" id="ARBA00022106"/>
    </source>
</evidence>
<feature type="transmembrane region" description="Helical" evidence="12">
    <location>
        <begin position="12"/>
        <end position="29"/>
    </location>
</feature>
<dbReference type="EMBL" id="AFWI01000150">
    <property type="protein sequence ID" value="EGU54912.1"/>
    <property type="molecule type" value="Genomic_DNA"/>
</dbReference>
<evidence type="ECO:0000313" key="15">
    <source>
        <dbReference type="Proteomes" id="UP000003836"/>
    </source>
</evidence>
<feature type="transmembrane region" description="Helical" evidence="12">
    <location>
        <begin position="307"/>
        <end position="330"/>
    </location>
</feature>
<dbReference type="GeneID" id="23445567"/>
<dbReference type="Proteomes" id="UP000003836">
    <property type="component" value="Unassembled WGS sequence"/>
</dbReference>
<evidence type="ECO:0000256" key="3">
    <source>
        <dbReference type="ARBA" id="ARBA00013489"/>
    </source>
</evidence>
<dbReference type="CDD" id="cd13143">
    <property type="entry name" value="MATE_MepA_like"/>
    <property type="match status" value="1"/>
</dbReference>
<dbReference type="EMBL" id="CP009354">
    <property type="protein sequence ID" value="AIW15013.1"/>
    <property type="molecule type" value="Genomic_DNA"/>
</dbReference>
<dbReference type="Proteomes" id="UP000030071">
    <property type="component" value="Chromosome 1"/>
</dbReference>
<evidence type="ECO:0000256" key="10">
    <source>
        <dbReference type="ARBA" id="ARBA00023251"/>
    </source>
</evidence>
<dbReference type="RefSeq" id="WP_004745006.1">
    <property type="nucleotide sequence ID" value="NZ_AFWI01000150.1"/>
</dbReference>
<evidence type="ECO:0000313" key="13">
    <source>
        <dbReference type="EMBL" id="AIW15013.1"/>
    </source>
</evidence>
<feature type="transmembrane region" description="Helical" evidence="12">
    <location>
        <begin position="350"/>
        <end position="372"/>
    </location>
</feature>
<dbReference type="InterPro" id="IPR045070">
    <property type="entry name" value="MATE_MepA-like"/>
</dbReference>
<evidence type="ECO:0000256" key="8">
    <source>
        <dbReference type="ARBA" id="ARBA00022989"/>
    </source>
</evidence>
<name>F9T673_9VIBR</name>
<dbReference type="GO" id="GO:0046677">
    <property type="term" value="P:response to antibiotic"/>
    <property type="evidence" value="ECO:0007669"/>
    <property type="project" value="UniProtKB-KW"/>
</dbReference>
<keyword evidence="8 12" id="KW-1133">Transmembrane helix</keyword>
<evidence type="ECO:0000313" key="14">
    <source>
        <dbReference type="EMBL" id="EGU54912.1"/>
    </source>
</evidence>
<dbReference type="InterPro" id="IPR048279">
    <property type="entry name" value="MdtK-like"/>
</dbReference>
<keyword evidence="6" id="KW-1003">Cell membrane</keyword>
<accession>F9T673</accession>
<comment type="subcellular location">
    <subcellularLocation>
        <location evidence="1">Cell inner membrane</location>
        <topology evidence="1">Multi-pass membrane protein</topology>
    </subcellularLocation>
</comment>
<keyword evidence="10" id="KW-0046">Antibiotic resistance</keyword>
<evidence type="ECO:0000256" key="7">
    <source>
        <dbReference type="ARBA" id="ARBA00022692"/>
    </source>
</evidence>
<dbReference type="NCBIfam" id="TIGR00797">
    <property type="entry name" value="matE"/>
    <property type="match status" value="1"/>
</dbReference>
<evidence type="ECO:0000256" key="1">
    <source>
        <dbReference type="ARBA" id="ARBA00004429"/>
    </source>
</evidence>